<sequence length="201" mass="22553">MLLLYLLHLLRAAAGVVLAKEIRLDQKEMCEGVGRKGLNEGRNVFKRKSEVTPSPASAAIIRAHVHQLAGCVATECMRACRTSRDTRGHTKVCVSVYRWRACAQTYLRSLAQPAAARDHLTHLLRRVIHLRPRAKRDDPPPLPPQRAPVYVRVCRWMSRGGLGRGRYQSYLERWRLQERLGGRGEGKGRGHSGSATTAAIF</sequence>
<feature type="chain" id="PRO_5015757193" description="Secreted protein" evidence="2">
    <location>
        <begin position="20"/>
        <end position="201"/>
    </location>
</feature>
<evidence type="ECO:0000256" key="2">
    <source>
        <dbReference type="SAM" id="SignalP"/>
    </source>
</evidence>
<name>A0A2T7PTH5_POMCA</name>
<evidence type="ECO:0000313" key="4">
    <source>
        <dbReference type="Proteomes" id="UP000245119"/>
    </source>
</evidence>
<dbReference type="Proteomes" id="UP000245119">
    <property type="component" value="Linkage Group LG2"/>
</dbReference>
<reference evidence="3 4" key="1">
    <citation type="submission" date="2018-04" db="EMBL/GenBank/DDBJ databases">
        <title>The genome of golden apple snail Pomacea canaliculata provides insight into stress tolerance and invasive adaptation.</title>
        <authorList>
            <person name="Liu C."/>
            <person name="Liu B."/>
            <person name="Ren Y."/>
            <person name="Zhang Y."/>
            <person name="Wang H."/>
            <person name="Li S."/>
            <person name="Jiang F."/>
            <person name="Yin L."/>
            <person name="Zhang G."/>
            <person name="Qian W."/>
            <person name="Fan W."/>
        </authorList>
    </citation>
    <scope>NUCLEOTIDE SEQUENCE [LARGE SCALE GENOMIC DNA]</scope>
    <source>
        <strain evidence="3">SZHN2017</strain>
        <tissue evidence="3">Muscle</tissue>
    </source>
</reference>
<evidence type="ECO:0008006" key="5">
    <source>
        <dbReference type="Google" id="ProtNLM"/>
    </source>
</evidence>
<feature type="region of interest" description="Disordered" evidence="1">
    <location>
        <begin position="182"/>
        <end position="201"/>
    </location>
</feature>
<organism evidence="3 4">
    <name type="scientific">Pomacea canaliculata</name>
    <name type="common">Golden apple snail</name>
    <dbReference type="NCBI Taxonomy" id="400727"/>
    <lineage>
        <taxon>Eukaryota</taxon>
        <taxon>Metazoa</taxon>
        <taxon>Spiralia</taxon>
        <taxon>Lophotrochozoa</taxon>
        <taxon>Mollusca</taxon>
        <taxon>Gastropoda</taxon>
        <taxon>Caenogastropoda</taxon>
        <taxon>Architaenioglossa</taxon>
        <taxon>Ampullarioidea</taxon>
        <taxon>Ampullariidae</taxon>
        <taxon>Pomacea</taxon>
    </lineage>
</organism>
<comment type="caution">
    <text evidence="3">The sequence shown here is derived from an EMBL/GenBank/DDBJ whole genome shotgun (WGS) entry which is preliminary data.</text>
</comment>
<keyword evidence="4" id="KW-1185">Reference proteome</keyword>
<dbReference type="EMBL" id="PZQS01000002">
    <property type="protein sequence ID" value="PVD36733.1"/>
    <property type="molecule type" value="Genomic_DNA"/>
</dbReference>
<protein>
    <recommendedName>
        <fullName evidence="5">Secreted protein</fullName>
    </recommendedName>
</protein>
<proteinExistence type="predicted"/>
<evidence type="ECO:0000256" key="1">
    <source>
        <dbReference type="SAM" id="MobiDB-lite"/>
    </source>
</evidence>
<gene>
    <name evidence="3" type="ORF">C0Q70_03721</name>
</gene>
<feature type="signal peptide" evidence="2">
    <location>
        <begin position="1"/>
        <end position="19"/>
    </location>
</feature>
<accession>A0A2T7PTH5</accession>
<keyword evidence="2" id="KW-0732">Signal</keyword>
<dbReference type="AlphaFoldDB" id="A0A2T7PTH5"/>
<evidence type="ECO:0000313" key="3">
    <source>
        <dbReference type="EMBL" id="PVD36733.1"/>
    </source>
</evidence>